<feature type="transmembrane region" description="Helical" evidence="1">
    <location>
        <begin position="9"/>
        <end position="35"/>
    </location>
</feature>
<organism evidence="2 3">
    <name type="scientific">Candidatus Wildermuthbacteria bacterium RIFCSPHIGHO2_02_FULL_47_17</name>
    <dbReference type="NCBI Taxonomy" id="1802452"/>
    <lineage>
        <taxon>Bacteria</taxon>
        <taxon>Candidatus Wildermuthiibacteriota</taxon>
    </lineage>
</organism>
<keyword evidence="1" id="KW-0812">Transmembrane</keyword>
<dbReference type="Proteomes" id="UP000179258">
    <property type="component" value="Unassembled WGS sequence"/>
</dbReference>
<dbReference type="EMBL" id="MHTX01000045">
    <property type="protein sequence ID" value="OHA67161.1"/>
    <property type="molecule type" value="Genomic_DNA"/>
</dbReference>
<proteinExistence type="predicted"/>
<gene>
    <name evidence="2" type="ORF">A3D59_02735</name>
</gene>
<dbReference type="AlphaFoldDB" id="A0A1G2R505"/>
<evidence type="ECO:0000313" key="3">
    <source>
        <dbReference type="Proteomes" id="UP000179258"/>
    </source>
</evidence>
<accession>A0A1G2R505</accession>
<feature type="transmembrane region" description="Helical" evidence="1">
    <location>
        <begin position="87"/>
        <end position="113"/>
    </location>
</feature>
<comment type="caution">
    <text evidence="2">The sequence shown here is derived from an EMBL/GenBank/DDBJ whole genome shotgun (WGS) entry which is preliminary data.</text>
</comment>
<evidence type="ECO:0000256" key="1">
    <source>
        <dbReference type="SAM" id="Phobius"/>
    </source>
</evidence>
<protein>
    <submittedName>
        <fullName evidence="2">Uncharacterized protein</fullName>
    </submittedName>
</protein>
<reference evidence="2 3" key="1">
    <citation type="journal article" date="2016" name="Nat. Commun.">
        <title>Thousands of microbial genomes shed light on interconnected biogeochemical processes in an aquifer system.</title>
        <authorList>
            <person name="Anantharaman K."/>
            <person name="Brown C.T."/>
            <person name="Hug L.A."/>
            <person name="Sharon I."/>
            <person name="Castelle C.J."/>
            <person name="Probst A.J."/>
            <person name="Thomas B.C."/>
            <person name="Singh A."/>
            <person name="Wilkins M.J."/>
            <person name="Karaoz U."/>
            <person name="Brodie E.L."/>
            <person name="Williams K.H."/>
            <person name="Hubbard S.S."/>
            <person name="Banfield J.F."/>
        </authorList>
    </citation>
    <scope>NUCLEOTIDE SEQUENCE [LARGE SCALE GENOMIC DNA]</scope>
</reference>
<feature type="transmembrane region" description="Helical" evidence="1">
    <location>
        <begin position="55"/>
        <end position="75"/>
    </location>
</feature>
<name>A0A1G2R505_9BACT</name>
<sequence>MNEKLRSKLIFVSTVVGVSLVFQISAYFLGTLGWLTDRLAGKYGSYECWECLGRAVVVVYLISYLVGIIVAKKILTIIYRVEGNVVGLFIGAFVGLLSTLAILHPLIFGFTLLSS</sequence>
<keyword evidence="1" id="KW-0472">Membrane</keyword>
<evidence type="ECO:0000313" key="2">
    <source>
        <dbReference type="EMBL" id="OHA67161.1"/>
    </source>
</evidence>
<keyword evidence="1" id="KW-1133">Transmembrane helix</keyword>